<evidence type="ECO:0008006" key="3">
    <source>
        <dbReference type="Google" id="ProtNLM"/>
    </source>
</evidence>
<dbReference type="Proteomes" id="UP001500791">
    <property type="component" value="Unassembled WGS sequence"/>
</dbReference>
<name>A0ABP3HX17_9CAUL</name>
<gene>
    <name evidence="1" type="ORF">GCM10009093_05550</name>
</gene>
<reference evidence="2" key="1">
    <citation type="journal article" date="2019" name="Int. J. Syst. Evol. Microbiol.">
        <title>The Global Catalogue of Microorganisms (GCM) 10K type strain sequencing project: providing services to taxonomists for standard genome sequencing and annotation.</title>
        <authorList>
            <consortium name="The Broad Institute Genomics Platform"/>
            <consortium name="The Broad Institute Genome Sequencing Center for Infectious Disease"/>
            <person name="Wu L."/>
            <person name="Ma J."/>
        </authorList>
    </citation>
    <scope>NUCLEOTIDE SEQUENCE [LARGE SCALE GENOMIC DNA]</scope>
    <source>
        <strain evidence="2">JCM 13476</strain>
    </source>
</reference>
<accession>A0ABP3HX17</accession>
<dbReference type="EMBL" id="BAAAEJ010000003">
    <property type="protein sequence ID" value="GAA0381456.1"/>
    <property type="molecule type" value="Genomic_DNA"/>
</dbReference>
<evidence type="ECO:0000313" key="1">
    <source>
        <dbReference type="EMBL" id="GAA0381456.1"/>
    </source>
</evidence>
<dbReference type="SUPFAM" id="SSF53335">
    <property type="entry name" value="S-adenosyl-L-methionine-dependent methyltransferases"/>
    <property type="match status" value="1"/>
</dbReference>
<organism evidence="1 2">
    <name type="scientific">Brevundimonas terrae</name>
    <dbReference type="NCBI Taxonomy" id="363631"/>
    <lineage>
        <taxon>Bacteria</taxon>
        <taxon>Pseudomonadati</taxon>
        <taxon>Pseudomonadota</taxon>
        <taxon>Alphaproteobacteria</taxon>
        <taxon>Caulobacterales</taxon>
        <taxon>Caulobacteraceae</taxon>
        <taxon>Brevundimonas</taxon>
    </lineage>
</organism>
<dbReference type="Gene3D" id="3.40.50.150">
    <property type="entry name" value="Vaccinia Virus protein VP39"/>
    <property type="match status" value="1"/>
</dbReference>
<proteinExistence type="predicted"/>
<evidence type="ECO:0000313" key="2">
    <source>
        <dbReference type="Proteomes" id="UP001500791"/>
    </source>
</evidence>
<sequence length="251" mass="28529">MKYNIELRNGLEAALRIVSDGNDHRSIIDVGSGGNQHKAFFELFFDEVYTNDFNNTLIGQNYPGDFMHINFEKKFQYVYCSNVIEHIRNQGDFIEKLFDICEDDGYVCIIVPRPHLNKLLSGHISTWSLATLVYSVVVSGYDCSEARLCNGKFEKSILVPKRPIKSKDFTVATGIVGDIEMLSKYFPFKAAHKGSALIDSIGWSECYQIPPSTKFKEVRGKYISAEEYRIVPNGTIEWEQENIKSTNIGII</sequence>
<protein>
    <recommendedName>
        <fullName evidence="3">Methyltransferase domain-containing protein</fullName>
    </recommendedName>
</protein>
<keyword evidence="2" id="KW-1185">Reference proteome</keyword>
<dbReference type="InterPro" id="IPR029063">
    <property type="entry name" value="SAM-dependent_MTases_sf"/>
</dbReference>
<dbReference type="RefSeq" id="WP_167175531.1">
    <property type="nucleotide sequence ID" value="NZ_BAAAEJ010000003.1"/>
</dbReference>
<comment type="caution">
    <text evidence="1">The sequence shown here is derived from an EMBL/GenBank/DDBJ whole genome shotgun (WGS) entry which is preliminary data.</text>
</comment>
<dbReference type="Pfam" id="PF13489">
    <property type="entry name" value="Methyltransf_23"/>
    <property type="match status" value="1"/>
</dbReference>